<evidence type="ECO:0000313" key="3">
    <source>
        <dbReference type="Proteomes" id="UP000249458"/>
    </source>
</evidence>
<dbReference type="AlphaFoldDB" id="A0A364LFC4"/>
<organism evidence="2 3">
    <name type="scientific">Legionella quinlivanii</name>
    <dbReference type="NCBI Taxonomy" id="45073"/>
    <lineage>
        <taxon>Bacteria</taxon>
        <taxon>Pseudomonadati</taxon>
        <taxon>Pseudomonadota</taxon>
        <taxon>Gammaproteobacteria</taxon>
        <taxon>Legionellales</taxon>
        <taxon>Legionellaceae</taxon>
        <taxon>Legionella</taxon>
    </lineage>
</organism>
<feature type="transmembrane region" description="Helical" evidence="1">
    <location>
        <begin position="122"/>
        <end position="143"/>
    </location>
</feature>
<comment type="caution">
    <text evidence="2">The sequence shown here is derived from an EMBL/GenBank/DDBJ whole genome shotgun (WGS) entry which is preliminary data.</text>
</comment>
<dbReference type="EMBL" id="MVJN01000015">
    <property type="protein sequence ID" value="RAP34630.1"/>
    <property type="molecule type" value="Genomic_DNA"/>
</dbReference>
<name>A0A364LFC4_9GAMM</name>
<gene>
    <name evidence="2" type="ORF">B1207_15210</name>
</gene>
<keyword evidence="1" id="KW-0812">Transmembrane</keyword>
<evidence type="ECO:0000256" key="1">
    <source>
        <dbReference type="SAM" id="Phobius"/>
    </source>
</evidence>
<accession>A0A364LFC4</accession>
<feature type="transmembrane region" description="Helical" evidence="1">
    <location>
        <begin position="155"/>
        <end position="177"/>
    </location>
</feature>
<feature type="transmembrane region" description="Helical" evidence="1">
    <location>
        <begin position="63"/>
        <end position="80"/>
    </location>
</feature>
<evidence type="ECO:0000313" key="2">
    <source>
        <dbReference type="EMBL" id="RAP34630.1"/>
    </source>
</evidence>
<proteinExistence type="predicted"/>
<keyword evidence="1" id="KW-0472">Membrane</keyword>
<keyword evidence="1" id="KW-1133">Transmembrane helix</keyword>
<sequence length="180" mass="20761">MFRFRLFATVLLLLFISLLVSIQIGAKVDWPNSFLSFSLVSLFLLLSQTFLHKGTKSSFCYDFLSISYSFFLALIVSLLLKSQNTDVRSWWPILILLGIVYANIIGLIYSLIALFLTRSHIWYTNVFAVVLFLGYLIQNWLPFYVEVKGLGLFNLFYLFISLILLMHLLVCVSYKVLAKS</sequence>
<protein>
    <submittedName>
        <fullName evidence="2">Uncharacterized protein</fullName>
    </submittedName>
</protein>
<feature type="transmembrane region" description="Helical" evidence="1">
    <location>
        <begin position="31"/>
        <end position="51"/>
    </location>
</feature>
<dbReference type="Proteomes" id="UP000249458">
    <property type="component" value="Unassembled WGS sequence"/>
</dbReference>
<feature type="transmembrane region" description="Helical" evidence="1">
    <location>
        <begin position="92"/>
        <end position="115"/>
    </location>
</feature>
<reference evidence="2 3" key="1">
    <citation type="submission" date="2017-02" db="EMBL/GenBank/DDBJ databases">
        <title>Legionella quilivanii strain from human: case report and whole genome sequencing analysis.</title>
        <authorList>
            <person name="Lalancette C."/>
            <person name="Leduc J.-M."/>
            <person name="Levesque S."/>
            <person name="Fournier E."/>
            <person name="Saoud J."/>
            <person name="Faucher S.P."/>
            <person name="Bernard K."/>
            <person name="Martineau C."/>
            <person name="Longtin J."/>
        </authorList>
    </citation>
    <scope>NUCLEOTIDE SEQUENCE [LARGE SCALE GENOMIC DNA]</scope>
    <source>
        <strain evidence="2 3">ID143958</strain>
    </source>
</reference>